<accession>A0A1J7IAE8</accession>
<sequence length="85" mass="8994">MPAISQREAKIEILRRDTQLSVGWLYNSNGPAIGTLAQAITVNFTLAPGATTGSQVRINLEGVTPPALGFVKTSNPSNVVELEDS</sequence>
<protein>
    <submittedName>
        <fullName evidence="1">Uncharacterized protein</fullName>
    </submittedName>
</protein>
<dbReference type="EMBL" id="KV875103">
    <property type="protein sequence ID" value="OIW24430.1"/>
    <property type="molecule type" value="Genomic_DNA"/>
</dbReference>
<dbReference type="AlphaFoldDB" id="A0A1J7IAE8"/>
<gene>
    <name evidence="1" type="ORF">CONLIGDRAFT_636615</name>
</gene>
<keyword evidence="2" id="KW-1185">Reference proteome</keyword>
<evidence type="ECO:0000313" key="1">
    <source>
        <dbReference type="EMBL" id="OIW24430.1"/>
    </source>
</evidence>
<organism evidence="1 2">
    <name type="scientific">Coniochaeta ligniaria NRRL 30616</name>
    <dbReference type="NCBI Taxonomy" id="1408157"/>
    <lineage>
        <taxon>Eukaryota</taxon>
        <taxon>Fungi</taxon>
        <taxon>Dikarya</taxon>
        <taxon>Ascomycota</taxon>
        <taxon>Pezizomycotina</taxon>
        <taxon>Sordariomycetes</taxon>
        <taxon>Sordariomycetidae</taxon>
        <taxon>Coniochaetales</taxon>
        <taxon>Coniochaetaceae</taxon>
        <taxon>Coniochaeta</taxon>
    </lineage>
</organism>
<reference evidence="1 2" key="1">
    <citation type="submission" date="2016-10" db="EMBL/GenBank/DDBJ databases">
        <title>Draft genome sequence of Coniochaeta ligniaria NRRL30616, a lignocellulolytic fungus for bioabatement of inhibitors in plant biomass hydrolysates.</title>
        <authorList>
            <consortium name="DOE Joint Genome Institute"/>
            <person name="Jimenez D.J."/>
            <person name="Hector R.E."/>
            <person name="Riley R."/>
            <person name="Sun H."/>
            <person name="Grigoriev I.V."/>
            <person name="Van Elsas J.D."/>
            <person name="Nichols N.N."/>
        </authorList>
    </citation>
    <scope>NUCLEOTIDE SEQUENCE [LARGE SCALE GENOMIC DNA]</scope>
    <source>
        <strain evidence="1 2">NRRL 30616</strain>
    </source>
</reference>
<dbReference type="OrthoDB" id="4584900at2759"/>
<name>A0A1J7IAE8_9PEZI</name>
<proteinExistence type="predicted"/>
<dbReference type="InParanoid" id="A0A1J7IAE8"/>
<evidence type="ECO:0000313" key="2">
    <source>
        <dbReference type="Proteomes" id="UP000182658"/>
    </source>
</evidence>
<dbReference type="Proteomes" id="UP000182658">
    <property type="component" value="Unassembled WGS sequence"/>
</dbReference>